<evidence type="ECO:0000313" key="14">
    <source>
        <dbReference type="Proteomes" id="UP000317494"/>
    </source>
</evidence>
<dbReference type="SMART" id="SM00661">
    <property type="entry name" value="RPOL9"/>
    <property type="match status" value="1"/>
</dbReference>
<accession>A0A507D663</accession>
<dbReference type="PANTHER" id="PTHR11239:SF1">
    <property type="entry name" value="DNA-DIRECTED RNA POLYMERASE II SUBUNIT RPB9"/>
    <property type="match status" value="1"/>
</dbReference>
<evidence type="ECO:0000256" key="9">
    <source>
        <dbReference type="PROSITE-ProRule" id="PRU00472"/>
    </source>
</evidence>
<evidence type="ECO:0000313" key="13">
    <source>
        <dbReference type="EMBL" id="TPX47002.1"/>
    </source>
</evidence>
<evidence type="ECO:0000256" key="10">
    <source>
        <dbReference type="RuleBase" id="RU003474"/>
    </source>
</evidence>
<organism evidence="13 14">
    <name type="scientific">Synchytrium endobioticum</name>
    <dbReference type="NCBI Taxonomy" id="286115"/>
    <lineage>
        <taxon>Eukaryota</taxon>
        <taxon>Fungi</taxon>
        <taxon>Fungi incertae sedis</taxon>
        <taxon>Chytridiomycota</taxon>
        <taxon>Chytridiomycota incertae sedis</taxon>
        <taxon>Chytridiomycetes</taxon>
        <taxon>Synchytriales</taxon>
        <taxon>Synchytriaceae</taxon>
        <taxon>Synchytrium</taxon>
    </lineage>
</organism>
<dbReference type="GO" id="GO:0003899">
    <property type="term" value="F:DNA-directed RNA polymerase activity"/>
    <property type="evidence" value="ECO:0007669"/>
    <property type="project" value="InterPro"/>
</dbReference>
<feature type="compositionally biased region" description="Basic and acidic residues" evidence="11">
    <location>
        <begin position="181"/>
        <end position="197"/>
    </location>
</feature>
<feature type="compositionally biased region" description="Polar residues" evidence="11">
    <location>
        <begin position="164"/>
        <end position="179"/>
    </location>
</feature>
<name>A0A507D663_9FUNG</name>
<evidence type="ECO:0000256" key="3">
    <source>
        <dbReference type="ARBA" id="ARBA00015926"/>
    </source>
</evidence>
<dbReference type="AlphaFoldDB" id="A0A507D663"/>
<keyword evidence="10" id="KW-0804">Transcription</keyword>
<gene>
    <name evidence="13" type="ORF">SeMB42_g03510</name>
</gene>
<evidence type="ECO:0000256" key="5">
    <source>
        <dbReference type="ARBA" id="ARBA00022771"/>
    </source>
</evidence>
<dbReference type="Pfam" id="PF02150">
    <property type="entry name" value="Zn_ribbon_RPB9"/>
    <property type="match status" value="1"/>
</dbReference>
<keyword evidence="5 9" id="KW-0863">Zinc-finger</keyword>
<dbReference type="PANTHER" id="PTHR11239">
    <property type="entry name" value="DNA-DIRECTED RNA POLYMERASE"/>
    <property type="match status" value="1"/>
</dbReference>
<feature type="domain" description="TFIIS-type" evidence="12">
    <location>
        <begin position="76"/>
        <end position="115"/>
    </location>
</feature>
<keyword evidence="14" id="KW-1185">Reference proteome</keyword>
<proteinExistence type="inferred from homology"/>
<dbReference type="Proteomes" id="UP000317494">
    <property type="component" value="Unassembled WGS sequence"/>
</dbReference>
<keyword evidence="4 10" id="KW-0479">Metal-binding</keyword>
<evidence type="ECO:0000256" key="6">
    <source>
        <dbReference type="ARBA" id="ARBA00022833"/>
    </source>
</evidence>
<comment type="similarity">
    <text evidence="10">Belongs to the archaeal rpoM/eukaryotic RPA12/RPB9/RPC11 RNA polymerase family.</text>
</comment>
<dbReference type="Gene3D" id="2.20.25.10">
    <property type="match status" value="2"/>
</dbReference>
<feature type="region of interest" description="Disordered" evidence="11">
    <location>
        <begin position="145"/>
        <end position="226"/>
    </location>
</feature>
<dbReference type="GO" id="GO:0006283">
    <property type="term" value="P:transcription-coupled nucleotide-excision repair"/>
    <property type="evidence" value="ECO:0007669"/>
    <property type="project" value="TreeGrafter"/>
</dbReference>
<dbReference type="GO" id="GO:0001193">
    <property type="term" value="P:maintenance of transcriptional fidelity during transcription elongation by RNA polymerase II"/>
    <property type="evidence" value="ECO:0007669"/>
    <property type="project" value="TreeGrafter"/>
</dbReference>
<protein>
    <recommendedName>
        <fullName evidence="3">DNA-directed RNA polymerase II subunit RPB9</fullName>
    </recommendedName>
    <alternativeName>
        <fullName evidence="8">DNA-directed RNA polymerase II subunit 9</fullName>
    </alternativeName>
</protein>
<evidence type="ECO:0000256" key="4">
    <source>
        <dbReference type="ARBA" id="ARBA00022723"/>
    </source>
</evidence>
<keyword evidence="7" id="KW-0539">Nucleus</keyword>
<dbReference type="InterPro" id="IPR012164">
    <property type="entry name" value="Rpa12/Rpb9/Rpc10/TFS"/>
</dbReference>
<dbReference type="InterPro" id="IPR001529">
    <property type="entry name" value="Zn_ribbon_RPB9"/>
</dbReference>
<dbReference type="InterPro" id="IPR001222">
    <property type="entry name" value="Znf_TFIIS"/>
</dbReference>
<evidence type="ECO:0000256" key="7">
    <source>
        <dbReference type="ARBA" id="ARBA00023242"/>
    </source>
</evidence>
<evidence type="ECO:0000256" key="2">
    <source>
        <dbReference type="ARBA" id="ARBA00011730"/>
    </source>
</evidence>
<keyword evidence="6" id="KW-0862">Zinc</keyword>
<dbReference type="EMBL" id="QEAN01000125">
    <property type="protein sequence ID" value="TPX47002.1"/>
    <property type="molecule type" value="Genomic_DNA"/>
</dbReference>
<evidence type="ECO:0000259" key="12">
    <source>
        <dbReference type="PROSITE" id="PS51133"/>
    </source>
</evidence>
<evidence type="ECO:0000256" key="11">
    <source>
        <dbReference type="SAM" id="MobiDB-lite"/>
    </source>
</evidence>
<evidence type="ECO:0000256" key="1">
    <source>
        <dbReference type="ARBA" id="ARBA00004604"/>
    </source>
</evidence>
<dbReference type="PROSITE" id="PS51133">
    <property type="entry name" value="ZF_TFIIS_2"/>
    <property type="match status" value="1"/>
</dbReference>
<dbReference type="Pfam" id="PF01096">
    <property type="entry name" value="Zn_ribbon_TFIIS"/>
    <property type="match status" value="1"/>
</dbReference>
<dbReference type="SMART" id="SM00440">
    <property type="entry name" value="ZnF_C2C2"/>
    <property type="match status" value="1"/>
</dbReference>
<dbReference type="CDD" id="cd10508">
    <property type="entry name" value="Zn-ribbon_RPB9"/>
    <property type="match status" value="1"/>
</dbReference>
<dbReference type="GO" id="GO:0003676">
    <property type="term" value="F:nucleic acid binding"/>
    <property type="evidence" value="ECO:0007669"/>
    <property type="project" value="InterPro"/>
</dbReference>
<sequence length="226" mass="25691">MAKASVAFQFCSQCHNLLYPRENREQKTLQLACRNCDYFEESDNPLVYRHIVQHSAVEQSLQKIDLAQDPTLPRTRSRTCPRCDRNEAVFFQSRSKSSDSMILYFACVNCGHRWTDEDEAAANAERELQEAAALQEDDEAVCEQGQYNNDDTDDSNNRPEFQFHSGNTQSQPVFQSQTDDGFVHAAEEGDSEGHGLDDTDNLFNEEPGDGGDEQHHPEQALMDEDF</sequence>
<comment type="subcellular location">
    <subcellularLocation>
        <location evidence="1">Nucleus</location>
        <location evidence="1">Nucleolus</location>
    </subcellularLocation>
</comment>
<dbReference type="VEuPathDB" id="FungiDB:SeMB42_g03510"/>
<comment type="subunit">
    <text evidence="2">Component of the RNA polymerase II (Pol II) complex consisting of 12 subunits.</text>
</comment>
<dbReference type="InterPro" id="IPR034012">
    <property type="entry name" value="Zn_ribbon_RPB9_C"/>
</dbReference>
<dbReference type="GO" id="GO:0006367">
    <property type="term" value="P:transcription initiation at RNA polymerase II promoter"/>
    <property type="evidence" value="ECO:0007669"/>
    <property type="project" value="TreeGrafter"/>
</dbReference>
<reference evidence="13 14" key="1">
    <citation type="journal article" date="2019" name="Sci. Rep.">
        <title>Comparative genomics of chytrid fungi reveal insights into the obligate biotrophic and pathogenic lifestyle of Synchytrium endobioticum.</title>
        <authorList>
            <person name="van de Vossenberg B.T.L.H."/>
            <person name="Warris S."/>
            <person name="Nguyen H.D.T."/>
            <person name="van Gent-Pelzer M.P.E."/>
            <person name="Joly D.L."/>
            <person name="van de Geest H.C."/>
            <person name="Bonants P.J.M."/>
            <person name="Smith D.S."/>
            <person name="Levesque C.A."/>
            <person name="van der Lee T.A.J."/>
        </authorList>
    </citation>
    <scope>NUCLEOTIDE SEQUENCE [LARGE SCALE GENOMIC DNA]</scope>
    <source>
        <strain evidence="13 14">MB42</strain>
    </source>
</reference>
<dbReference type="SUPFAM" id="SSF57783">
    <property type="entry name" value="Zinc beta-ribbon"/>
    <property type="match status" value="2"/>
</dbReference>
<evidence type="ECO:0000256" key="8">
    <source>
        <dbReference type="ARBA" id="ARBA00042129"/>
    </source>
</evidence>
<comment type="caution">
    <text evidence="13">The sequence shown here is derived from an EMBL/GenBank/DDBJ whole genome shotgun (WGS) entry which is preliminary data.</text>
</comment>
<dbReference type="GO" id="GO:0005665">
    <property type="term" value="C:RNA polymerase II, core complex"/>
    <property type="evidence" value="ECO:0007669"/>
    <property type="project" value="TreeGrafter"/>
</dbReference>
<dbReference type="STRING" id="286115.A0A507D663"/>
<keyword evidence="10" id="KW-0240">DNA-directed RNA polymerase</keyword>
<dbReference type="GO" id="GO:0005730">
    <property type="term" value="C:nucleolus"/>
    <property type="evidence" value="ECO:0007669"/>
    <property type="project" value="UniProtKB-SubCell"/>
</dbReference>
<dbReference type="GO" id="GO:0008270">
    <property type="term" value="F:zinc ion binding"/>
    <property type="evidence" value="ECO:0007669"/>
    <property type="project" value="UniProtKB-KW"/>
</dbReference>